<dbReference type="PROSITE" id="PS51257">
    <property type="entry name" value="PROKAR_LIPOPROTEIN"/>
    <property type="match status" value="1"/>
</dbReference>
<dbReference type="RefSeq" id="WP_025490432.1">
    <property type="nucleotide sequence ID" value="NZ_CALBAU010000359.1"/>
</dbReference>
<reference evidence="2 5" key="1">
    <citation type="submission" date="2018-08" db="EMBL/GenBank/DDBJ databases">
        <title>A genome reference for cultivated species of the human gut microbiota.</title>
        <authorList>
            <person name="Zou Y."/>
            <person name="Xue W."/>
            <person name="Luo G."/>
        </authorList>
    </citation>
    <scope>NUCLEOTIDE SEQUENCE [LARGE SCALE GENOMIC DNA]</scope>
    <source>
        <strain evidence="3 5">AF26-4BH</strain>
        <strain evidence="2">TF05-5AC</strain>
    </source>
</reference>
<dbReference type="EMBL" id="QVLV01000022">
    <property type="protein sequence ID" value="RGE56673.1"/>
    <property type="molecule type" value="Genomic_DNA"/>
</dbReference>
<evidence type="ECO:0000313" key="4">
    <source>
        <dbReference type="Proteomes" id="UP000260812"/>
    </source>
</evidence>
<sequence>MRKLKGILLSVLLSGAVFFTGCQGNGGGEAAVMSQDEISVISHTFNHNSFVDSIFMILPKDWTYDTYEKINAGEKMDSYEWGYDLYIDGDSGNEISIYGTKGVEEMPQDEGMDFSTANGLQGKRYVKEIEEDDGSVVREEYLVLHIPDNDFAVYVVSYSISNELYQEKKEILENFLINIGVSSVAVE</sequence>
<dbReference type="GeneID" id="97989654"/>
<keyword evidence="4" id="KW-1185">Reference proteome</keyword>
<organism evidence="2 4">
    <name type="scientific">Eisenbergiella massiliensis</name>
    <dbReference type="NCBI Taxonomy" id="1720294"/>
    <lineage>
        <taxon>Bacteria</taxon>
        <taxon>Bacillati</taxon>
        <taxon>Bacillota</taxon>
        <taxon>Clostridia</taxon>
        <taxon>Lachnospirales</taxon>
        <taxon>Lachnospiraceae</taxon>
        <taxon>Eisenbergiella</taxon>
    </lineage>
</organism>
<evidence type="ECO:0008006" key="6">
    <source>
        <dbReference type="Google" id="ProtNLM"/>
    </source>
</evidence>
<gene>
    <name evidence="3" type="ORF">DWY69_16835</name>
    <name evidence="2" type="ORF">DXC51_23035</name>
</gene>
<evidence type="ECO:0000313" key="5">
    <source>
        <dbReference type="Proteomes" id="UP000261166"/>
    </source>
</evidence>
<evidence type="ECO:0000313" key="3">
    <source>
        <dbReference type="EMBL" id="RGE70593.1"/>
    </source>
</evidence>
<protein>
    <recommendedName>
        <fullName evidence="6">DUF4367 domain-containing protein</fullName>
    </recommendedName>
</protein>
<comment type="caution">
    <text evidence="2">The sequence shown here is derived from an EMBL/GenBank/DDBJ whole genome shotgun (WGS) entry which is preliminary data.</text>
</comment>
<feature type="chain" id="PRO_5038233538" description="DUF4367 domain-containing protein" evidence="1">
    <location>
        <begin position="20"/>
        <end position="187"/>
    </location>
</feature>
<evidence type="ECO:0000313" key="2">
    <source>
        <dbReference type="EMBL" id="RGE56673.1"/>
    </source>
</evidence>
<dbReference type="Proteomes" id="UP000261166">
    <property type="component" value="Unassembled WGS sequence"/>
</dbReference>
<dbReference type="AlphaFoldDB" id="A0A3E3HXX9"/>
<dbReference type="Proteomes" id="UP000260812">
    <property type="component" value="Unassembled WGS sequence"/>
</dbReference>
<accession>A0A3E3HXX9</accession>
<keyword evidence="1" id="KW-0732">Signal</keyword>
<evidence type="ECO:0000256" key="1">
    <source>
        <dbReference type="SAM" id="SignalP"/>
    </source>
</evidence>
<dbReference type="EMBL" id="QVLU01000015">
    <property type="protein sequence ID" value="RGE70593.1"/>
    <property type="molecule type" value="Genomic_DNA"/>
</dbReference>
<name>A0A3E3HXX9_9FIRM</name>
<dbReference type="OrthoDB" id="2064789at2"/>
<proteinExistence type="predicted"/>
<feature type="signal peptide" evidence="1">
    <location>
        <begin position="1"/>
        <end position="19"/>
    </location>
</feature>